<feature type="transmembrane region" description="Helical" evidence="1">
    <location>
        <begin position="30"/>
        <end position="57"/>
    </location>
</feature>
<gene>
    <name evidence="2" type="ORF">B0H17DRAFT_1077862</name>
</gene>
<keyword evidence="3" id="KW-1185">Reference proteome</keyword>
<keyword evidence="1" id="KW-0472">Membrane</keyword>
<comment type="caution">
    <text evidence="2">The sequence shown here is derived from an EMBL/GenBank/DDBJ whole genome shotgun (WGS) entry which is preliminary data.</text>
</comment>
<proteinExistence type="predicted"/>
<reference evidence="2" key="1">
    <citation type="submission" date="2023-03" db="EMBL/GenBank/DDBJ databases">
        <title>Massive genome expansion in bonnet fungi (Mycena s.s.) driven by repeated elements and novel gene families across ecological guilds.</title>
        <authorList>
            <consortium name="Lawrence Berkeley National Laboratory"/>
            <person name="Harder C.B."/>
            <person name="Miyauchi S."/>
            <person name="Viragh M."/>
            <person name="Kuo A."/>
            <person name="Thoen E."/>
            <person name="Andreopoulos B."/>
            <person name="Lu D."/>
            <person name="Skrede I."/>
            <person name="Drula E."/>
            <person name="Henrissat B."/>
            <person name="Morin E."/>
            <person name="Kohler A."/>
            <person name="Barry K."/>
            <person name="LaButti K."/>
            <person name="Morin E."/>
            <person name="Salamov A."/>
            <person name="Lipzen A."/>
            <person name="Mereny Z."/>
            <person name="Hegedus B."/>
            <person name="Baldrian P."/>
            <person name="Stursova M."/>
            <person name="Weitz H."/>
            <person name="Taylor A."/>
            <person name="Grigoriev I.V."/>
            <person name="Nagy L.G."/>
            <person name="Martin F."/>
            <person name="Kauserud H."/>
        </authorList>
    </citation>
    <scope>NUCLEOTIDE SEQUENCE</scope>
    <source>
        <strain evidence="2">CBHHK067</strain>
    </source>
</reference>
<evidence type="ECO:0000256" key="1">
    <source>
        <dbReference type="SAM" id="Phobius"/>
    </source>
</evidence>
<dbReference type="AlphaFoldDB" id="A0AAD7D585"/>
<dbReference type="Proteomes" id="UP001221757">
    <property type="component" value="Unassembled WGS sequence"/>
</dbReference>
<organism evidence="2 3">
    <name type="scientific">Mycena rosella</name>
    <name type="common">Pink bonnet</name>
    <name type="synonym">Agaricus rosellus</name>
    <dbReference type="NCBI Taxonomy" id="1033263"/>
    <lineage>
        <taxon>Eukaryota</taxon>
        <taxon>Fungi</taxon>
        <taxon>Dikarya</taxon>
        <taxon>Basidiomycota</taxon>
        <taxon>Agaricomycotina</taxon>
        <taxon>Agaricomycetes</taxon>
        <taxon>Agaricomycetidae</taxon>
        <taxon>Agaricales</taxon>
        <taxon>Marasmiineae</taxon>
        <taxon>Mycenaceae</taxon>
        <taxon>Mycena</taxon>
    </lineage>
</organism>
<feature type="non-terminal residue" evidence="2">
    <location>
        <position position="59"/>
    </location>
</feature>
<evidence type="ECO:0000313" key="2">
    <source>
        <dbReference type="EMBL" id="KAJ7679634.1"/>
    </source>
</evidence>
<keyword evidence="1" id="KW-0812">Transmembrane</keyword>
<evidence type="ECO:0000313" key="3">
    <source>
        <dbReference type="Proteomes" id="UP001221757"/>
    </source>
</evidence>
<keyword evidence="1" id="KW-1133">Transmembrane helix</keyword>
<sequence length="59" mass="6082">MATVHFSGFLKCLAATVIHSLVPSGQFGGAAFRGFVALYGAVALIRPPSALAAFLLLHP</sequence>
<dbReference type="EMBL" id="JARKIE010000130">
    <property type="protein sequence ID" value="KAJ7679634.1"/>
    <property type="molecule type" value="Genomic_DNA"/>
</dbReference>
<name>A0AAD7D585_MYCRO</name>
<protein>
    <submittedName>
        <fullName evidence="2">Uncharacterized protein</fullName>
    </submittedName>
</protein>
<accession>A0AAD7D585</accession>